<dbReference type="RefSeq" id="WP_318064230.1">
    <property type="nucleotide sequence ID" value="NZ_JAWONS010000165.1"/>
</dbReference>
<feature type="transmembrane region" description="Helical" evidence="1">
    <location>
        <begin position="6"/>
        <end position="31"/>
    </location>
</feature>
<accession>A0ABU4GK42</accession>
<keyword evidence="3" id="KW-1185">Reference proteome</keyword>
<keyword evidence="1" id="KW-0472">Membrane</keyword>
<evidence type="ECO:0000256" key="1">
    <source>
        <dbReference type="SAM" id="Phobius"/>
    </source>
</evidence>
<evidence type="ECO:0000313" key="3">
    <source>
        <dbReference type="Proteomes" id="UP001276854"/>
    </source>
</evidence>
<feature type="transmembrane region" description="Helical" evidence="1">
    <location>
        <begin position="51"/>
        <end position="71"/>
    </location>
</feature>
<protein>
    <submittedName>
        <fullName evidence="2">Uncharacterized protein</fullName>
    </submittedName>
</protein>
<evidence type="ECO:0000313" key="2">
    <source>
        <dbReference type="EMBL" id="MDW2797988.1"/>
    </source>
</evidence>
<keyword evidence="1" id="KW-0812">Transmembrane</keyword>
<keyword evidence="1" id="KW-1133">Transmembrane helix</keyword>
<dbReference type="EMBL" id="JAWONS010000165">
    <property type="protein sequence ID" value="MDW2797988.1"/>
    <property type="molecule type" value="Genomic_DNA"/>
</dbReference>
<sequence>MESLKFITSLTFALSGLMAVGIIARITCLILTGIMTGEAVPELINKMTKKLTAAIIAICLSTFLGIIKHYYF</sequence>
<organism evidence="2 3">
    <name type="scientific">Clostridium boliviensis</name>
    <dbReference type="NCBI Taxonomy" id="318465"/>
    <lineage>
        <taxon>Bacteria</taxon>
        <taxon>Bacillati</taxon>
        <taxon>Bacillota</taxon>
        <taxon>Clostridia</taxon>
        <taxon>Eubacteriales</taxon>
        <taxon>Clostridiaceae</taxon>
        <taxon>Clostridium</taxon>
    </lineage>
</organism>
<comment type="caution">
    <text evidence="2">The sequence shown here is derived from an EMBL/GenBank/DDBJ whole genome shotgun (WGS) entry which is preliminary data.</text>
</comment>
<dbReference type="Proteomes" id="UP001276854">
    <property type="component" value="Unassembled WGS sequence"/>
</dbReference>
<gene>
    <name evidence="2" type="ORF">RZO55_10415</name>
</gene>
<reference evidence="2 3" key="1">
    <citation type="submission" date="2023-10" db="EMBL/GenBank/DDBJ databases">
        <title>A novel Glycoside Hydrolase 43-Like Enzyme from Clostrdium boliviensis is an Endo-xylanase, and a Candidate for Xylooligosaccharides Production from Different Xylan Substrates.</title>
        <authorList>
            <person name="Alvarez M.T."/>
            <person name="Rocabado-Villegas L.R."/>
            <person name="Salas-Veizaga D.M."/>
            <person name="Linares-Pasten J.A."/>
            <person name="Gudmundsdottir E.E."/>
            <person name="Hreggvidsson G.O."/>
            <person name="Adlercreutz P."/>
            <person name="Nordberg Karlsson E."/>
        </authorList>
    </citation>
    <scope>NUCLEOTIDE SEQUENCE [LARGE SCALE GENOMIC DNA]</scope>
    <source>
        <strain evidence="2 3">E-1</strain>
    </source>
</reference>
<name>A0ABU4GK42_9CLOT</name>
<proteinExistence type="predicted"/>